<gene>
    <name evidence="11" type="primary">nudC</name>
    <name evidence="11" type="ORF">IAB26_12845</name>
</gene>
<evidence type="ECO:0000256" key="9">
    <source>
        <dbReference type="ARBA" id="ARBA00023679"/>
    </source>
</evidence>
<name>A0A9D0ZXL2_9FIRM</name>
<dbReference type="GO" id="GO:0019677">
    <property type="term" value="P:NAD+ catabolic process"/>
    <property type="evidence" value="ECO:0007669"/>
    <property type="project" value="TreeGrafter"/>
</dbReference>
<organism evidence="11 12">
    <name type="scientific">Candidatus Limivivens merdigallinarum</name>
    <dbReference type="NCBI Taxonomy" id="2840859"/>
    <lineage>
        <taxon>Bacteria</taxon>
        <taxon>Bacillati</taxon>
        <taxon>Bacillota</taxon>
        <taxon>Clostridia</taxon>
        <taxon>Lachnospirales</taxon>
        <taxon>Lachnospiraceae</taxon>
        <taxon>Lachnospiraceae incertae sedis</taxon>
        <taxon>Candidatus Limivivens</taxon>
    </lineage>
</organism>
<dbReference type="InterPro" id="IPR049734">
    <property type="entry name" value="NudC-like_C"/>
</dbReference>
<feature type="domain" description="Nudix hydrolase" evidence="10">
    <location>
        <begin position="151"/>
        <end position="280"/>
    </location>
</feature>
<comment type="caution">
    <text evidence="11">The sequence shown here is derived from an EMBL/GenBank/DDBJ whole genome shotgun (WGS) entry which is preliminary data.</text>
</comment>
<accession>A0A9D0ZXL2</accession>
<dbReference type="Gene3D" id="3.90.79.20">
    <property type="match status" value="1"/>
</dbReference>
<dbReference type="NCBIfam" id="NF001299">
    <property type="entry name" value="PRK00241.1"/>
    <property type="match status" value="1"/>
</dbReference>
<evidence type="ECO:0000256" key="2">
    <source>
        <dbReference type="ARBA" id="ARBA00001947"/>
    </source>
</evidence>
<evidence type="ECO:0000256" key="8">
    <source>
        <dbReference type="ARBA" id="ARBA00023027"/>
    </source>
</evidence>
<evidence type="ECO:0000313" key="11">
    <source>
        <dbReference type="EMBL" id="HIQ97433.1"/>
    </source>
</evidence>
<sequence>MIQDIAPHIYHNEYHPLSPSPESFVLCFHGRQILILETEEGFTFPRFSDFPDWSGEEAAYLFSIDEVGFYFPKHSLELKNLLPSFPNGKIVTLSYFRTAMPRFLAFAAVTGHQLYDWYCHRRYCGYCGTPAEHSSRERALVCPNCGNVEYPKICPAVIVGVRNNDQILLTKYANRDYTRYALVAGFAEIGESIEDTVRREVMEEVGLKVKNLTFYKSQPWSFSDTLLMGFFCDVDGDGRITLDEQELSLAQWVDRSEVPDDPEGISLTREMMTVFKKGLDPNPQ</sequence>
<dbReference type="InterPro" id="IPR050241">
    <property type="entry name" value="NAD-cap_RNA_hydrolase_NudC"/>
</dbReference>
<dbReference type="AlphaFoldDB" id="A0A9D0ZXL2"/>
<keyword evidence="8" id="KW-0520">NAD</keyword>
<dbReference type="InterPro" id="IPR015797">
    <property type="entry name" value="NUDIX_hydrolase-like_dom_sf"/>
</dbReference>
<evidence type="ECO:0000256" key="7">
    <source>
        <dbReference type="ARBA" id="ARBA00022842"/>
    </source>
</evidence>
<dbReference type="Pfam" id="PF09297">
    <property type="entry name" value="Zn_ribbon_NUD"/>
    <property type="match status" value="1"/>
</dbReference>
<dbReference type="PANTHER" id="PTHR42904:SF6">
    <property type="entry name" value="NAD-CAPPED RNA HYDROLASE NUDT12"/>
    <property type="match status" value="1"/>
</dbReference>
<keyword evidence="6 11" id="KW-0378">Hydrolase</keyword>
<evidence type="ECO:0000256" key="6">
    <source>
        <dbReference type="ARBA" id="ARBA00022801"/>
    </source>
</evidence>
<keyword evidence="7" id="KW-0460">Magnesium</keyword>
<evidence type="ECO:0000256" key="4">
    <source>
        <dbReference type="ARBA" id="ARBA00012381"/>
    </source>
</evidence>
<evidence type="ECO:0000256" key="3">
    <source>
        <dbReference type="ARBA" id="ARBA00009595"/>
    </source>
</evidence>
<dbReference type="PROSITE" id="PS51462">
    <property type="entry name" value="NUDIX"/>
    <property type="match status" value="1"/>
</dbReference>
<dbReference type="PANTHER" id="PTHR42904">
    <property type="entry name" value="NUDIX HYDROLASE, NUDC SUBFAMILY"/>
    <property type="match status" value="1"/>
</dbReference>
<dbReference type="GO" id="GO:0035529">
    <property type="term" value="F:NADH pyrophosphatase activity"/>
    <property type="evidence" value="ECO:0007669"/>
    <property type="project" value="TreeGrafter"/>
</dbReference>
<dbReference type="InterPro" id="IPR000086">
    <property type="entry name" value="NUDIX_hydrolase_dom"/>
</dbReference>
<evidence type="ECO:0000256" key="1">
    <source>
        <dbReference type="ARBA" id="ARBA00001946"/>
    </source>
</evidence>
<dbReference type="CDD" id="cd03429">
    <property type="entry name" value="NUDIX_NADH_pyrophosphatase_Nudt13"/>
    <property type="match status" value="1"/>
</dbReference>
<comment type="cofactor">
    <cofactor evidence="2">
        <name>Zn(2+)</name>
        <dbReference type="ChEBI" id="CHEBI:29105"/>
    </cofactor>
</comment>
<dbReference type="SUPFAM" id="SSF55811">
    <property type="entry name" value="Nudix"/>
    <property type="match status" value="1"/>
</dbReference>
<dbReference type="InterPro" id="IPR015376">
    <property type="entry name" value="Znr_NADH_PPase"/>
</dbReference>
<dbReference type="EC" id="3.6.1.22" evidence="4"/>
<dbReference type="PROSITE" id="PS00893">
    <property type="entry name" value="NUDIX_BOX"/>
    <property type="match status" value="1"/>
</dbReference>
<dbReference type="GO" id="GO:0006742">
    <property type="term" value="P:NADP+ catabolic process"/>
    <property type="evidence" value="ECO:0007669"/>
    <property type="project" value="TreeGrafter"/>
</dbReference>
<protein>
    <recommendedName>
        <fullName evidence="4">NAD(+) diphosphatase</fullName>
        <ecNumber evidence="4">3.6.1.22</ecNumber>
    </recommendedName>
</protein>
<proteinExistence type="inferred from homology"/>
<comment type="catalytic activity">
    <reaction evidence="9">
        <text>a 5'-end NAD(+)-phospho-ribonucleoside in mRNA + H2O = a 5'-end phospho-adenosine-phospho-ribonucleoside in mRNA + beta-nicotinamide D-ribonucleotide + 2 H(+)</text>
        <dbReference type="Rhea" id="RHEA:60876"/>
        <dbReference type="Rhea" id="RHEA-COMP:15698"/>
        <dbReference type="Rhea" id="RHEA-COMP:15719"/>
        <dbReference type="ChEBI" id="CHEBI:14649"/>
        <dbReference type="ChEBI" id="CHEBI:15377"/>
        <dbReference type="ChEBI" id="CHEBI:15378"/>
        <dbReference type="ChEBI" id="CHEBI:144029"/>
        <dbReference type="ChEBI" id="CHEBI:144051"/>
    </reaction>
    <physiologicalReaction direction="left-to-right" evidence="9">
        <dbReference type="Rhea" id="RHEA:60877"/>
    </physiologicalReaction>
</comment>
<comment type="similarity">
    <text evidence="3">Belongs to the Nudix hydrolase family. NudC subfamily.</text>
</comment>
<dbReference type="InterPro" id="IPR020084">
    <property type="entry name" value="NUDIX_hydrolase_CS"/>
</dbReference>
<dbReference type="Proteomes" id="UP000886886">
    <property type="component" value="Unassembled WGS sequence"/>
</dbReference>
<dbReference type="EMBL" id="DVFT01000189">
    <property type="protein sequence ID" value="HIQ97433.1"/>
    <property type="molecule type" value="Genomic_DNA"/>
</dbReference>
<comment type="cofactor">
    <cofactor evidence="1">
        <name>Mg(2+)</name>
        <dbReference type="ChEBI" id="CHEBI:18420"/>
    </cofactor>
</comment>
<reference evidence="11" key="1">
    <citation type="submission" date="2020-10" db="EMBL/GenBank/DDBJ databases">
        <authorList>
            <person name="Gilroy R."/>
        </authorList>
    </citation>
    <scope>NUCLEOTIDE SEQUENCE</scope>
    <source>
        <strain evidence="11">ChiSjej3B21-11622</strain>
    </source>
</reference>
<reference evidence="11" key="2">
    <citation type="journal article" date="2021" name="PeerJ">
        <title>Extensive microbial diversity within the chicken gut microbiome revealed by metagenomics and culture.</title>
        <authorList>
            <person name="Gilroy R."/>
            <person name="Ravi A."/>
            <person name="Getino M."/>
            <person name="Pursley I."/>
            <person name="Horton D.L."/>
            <person name="Alikhan N.F."/>
            <person name="Baker D."/>
            <person name="Gharbi K."/>
            <person name="Hall N."/>
            <person name="Watson M."/>
            <person name="Adriaenssens E.M."/>
            <person name="Foster-Nyarko E."/>
            <person name="Jarju S."/>
            <person name="Secka A."/>
            <person name="Antonio M."/>
            <person name="Oren A."/>
            <person name="Chaudhuri R.R."/>
            <person name="La Ragione R."/>
            <person name="Hildebrand F."/>
            <person name="Pallen M.J."/>
        </authorList>
    </citation>
    <scope>NUCLEOTIDE SEQUENCE</scope>
    <source>
        <strain evidence="11">ChiSjej3B21-11622</strain>
    </source>
</reference>
<dbReference type="Gene3D" id="3.90.79.10">
    <property type="entry name" value="Nucleoside Triphosphate Pyrophosphohydrolase"/>
    <property type="match status" value="1"/>
</dbReference>
<dbReference type="Pfam" id="PF00293">
    <property type="entry name" value="NUDIX"/>
    <property type="match status" value="1"/>
</dbReference>
<evidence type="ECO:0000259" key="10">
    <source>
        <dbReference type="PROSITE" id="PS51462"/>
    </source>
</evidence>
<keyword evidence="5" id="KW-0479">Metal-binding</keyword>
<evidence type="ECO:0000313" key="12">
    <source>
        <dbReference type="Proteomes" id="UP000886886"/>
    </source>
</evidence>
<dbReference type="GO" id="GO:0046872">
    <property type="term" value="F:metal ion binding"/>
    <property type="evidence" value="ECO:0007669"/>
    <property type="project" value="UniProtKB-KW"/>
</dbReference>
<evidence type="ECO:0000256" key="5">
    <source>
        <dbReference type="ARBA" id="ARBA00022723"/>
    </source>
</evidence>
<dbReference type="GO" id="GO:0005829">
    <property type="term" value="C:cytosol"/>
    <property type="evidence" value="ECO:0007669"/>
    <property type="project" value="TreeGrafter"/>
</dbReference>